<reference evidence="2 4" key="2">
    <citation type="journal article" date="2013" name="Nature">
        <title>Insights into bilaterian evolution from three spiralian genomes.</title>
        <authorList>
            <person name="Simakov O."/>
            <person name="Marletaz F."/>
            <person name="Cho S.J."/>
            <person name="Edsinger-Gonzales E."/>
            <person name="Havlak P."/>
            <person name="Hellsten U."/>
            <person name="Kuo D.H."/>
            <person name="Larsson T."/>
            <person name="Lv J."/>
            <person name="Arendt D."/>
            <person name="Savage R."/>
            <person name="Osoegawa K."/>
            <person name="de Jong P."/>
            <person name="Grimwood J."/>
            <person name="Chapman J.A."/>
            <person name="Shapiro H."/>
            <person name="Aerts A."/>
            <person name="Otillar R.P."/>
            <person name="Terry A.Y."/>
            <person name="Boore J.L."/>
            <person name="Grigoriev I.V."/>
            <person name="Lindberg D.R."/>
            <person name="Seaver E.C."/>
            <person name="Weisblat D.A."/>
            <person name="Putnam N.H."/>
            <person name="Rokhsar D.S."/>
        </authorList>
    </citation>
    <scope>NUCLEOTIDE SEQUENCE</scope>
</reference>
<reference evidence="3" key="3">
    <citation type="submission" date="2015-06" db="UniProtKB">
        <authorList>
            <consortium name="EnsemblMetazoa"/>
        </authorList>
    </citation>
    <scope>IDENTIFICATION</scope>
</reference>
<gene>
    <name evidence="3" type="primary">20194488</name>
    <name evidence="2" type="ORF">HELRODRAFT_101226</name>
</gene>
<dbReference type="RefSeq" id="XP_009021956.1">
    <property type="nucleotide sequence ID" value="XM_009023708.1"/>
</dbReference>
<proteinExistence type="predicted"/>
<keyword evidence="1" id="KW-0802">TPR repeat</keyword>
<dbReference type="STRING" id="6412.T1ED36"/>
<dbReference type="InterPro" id="IPR052658">
    <property type="entry name" value="TPR-containing"/>
</dbReference>
<dbReference type="EMBL" id="KB097026">
    <property type="protein sequence ID" value="ESN99938.1"/>
    <property type="molecule type" value="Genomic_DNA"/>
</dbReference>
<organism evidence="3 4">
    <name type="scientific">Helobdella robusta</name>
    <name type="common">Californian leech</name>
    <dbReference type="NCBI Taxonomy" id="6412"/>
    <lineage>
        <taxon>Eukaryota</taxon>
        <taxon>Metazoa</taxon>
        <taxon>Spiralia</taxon>
        <taxon>Lophotrochozoa</taxon>
        <taxon>Annelida</taxon>
        <taxon>Clitellata</taxon>
        <taxon>Hirudinea</taxon>
        <taxon>Rhynchobdellida</taxon>
        <taxon>Glossiphoniidae</taxon>
        <taxon>Helobdella</taxon>
    </lineage>
</organism>
<dbReference type="InParanoid" id="T1ED36"/>
<dbReference type="EnsemblMetazoa" id="HelroT101226">
    <property type="protein sequence ID" value="HelroP101226"/>
    <property type="gene ID" value="HelroG101226"/>
</dbReference>
<feature type="repeat" description="TPR" evidence="1">
    <location>
        <begin position="24"/>
        <end position="57"/>
    </location>
</feature>
<dbReference type="eggNOG" id="KOG0553">
    <property type="taxonomic scope" value="Eukaryota"/>
</dbReference>
<dbReference type="AlphaFoldDB" id="T1ED36"/>
<dbReference type="GeneID" id="20194488"/>
<dbReference type="CTD" id="20194488"/>
<protein>
    <submittedName>
        <fullName evidence="2 3">Uncharacterized protein</fullName>
    </submittedName>
</protein>
<name>T1ED36_HELRO</name>
<accession>T1ED36</accession>
<sequence length="145" mass="16569">MQLNELMPAVNAAEKTVKLNPSWWVGHQTLGRTLLNIGEVKMALSSFKRALHLNPTDEELWEVDLKWTLELIEKKNSTETKLSAENSNYSKMVITEFKDLSDLDQNHSTSEKSLQIFKPKSTDLNADSVNNDNMTELPDSYVLMR</sequence>
<reference evidence="4" key="1">
    <citation type="submission" date="2012-12" db="EMBL/GenBank/DDBJ databases">
        <authorList>
            <person name="Hellsten U."/>
            <person name="Grimwood J."/>
            <person name="Chapman J.A."/>
            <person name="Shapiro H."/>
            <person name="Aerts A."/>
            <person name="Otillar R.P."/>
            <person name="Terry A.Y."/>
            <person name="Boore J.L."/>
            <person name="Simakov O."/>
            <person name="Marletaz F."/>
            <person name="Cho S.-J."/>
            <person name="Edsinger-Gonzales E."/>
            <person name="Havlak P."/>
            <person name="Kuo D.-H."/>
            <person name="Larsson T."/>
            <person name="Lv J."/>
            <person name="Arendt D."/>
            <person name="Savage R."/>
            <person name="Osoegawa K."/>
            <person name="de Jong P."/>
            <person name="Lindberg D.R."/>
            <person name="Seaver E.C."/>
            <person name="Weisblat D.A."/>
            <person name="Putnam N.H."/>
            <person name="Grigoriev I.V."/>
            <person name="Rokhsar D.S."/>
        </authorList>
    </citation>
    <scope>NUCLEOTIDE SEQUENCE</scope>
</reference>
<dbReference type="InterPro" id="IPR019734">
    <property type="entry name" value="TPR_rpt"/>
</dbReference>
<dbReference type="HOGENOM" id="CLU_1788950_0_0_1"/>
<dbReference type="PANTHER" id="PTHR15544">
    <property type="entry name" value="OSMOSIS RESPONSIVE FACTOR"/>
    <property type="match status" value="1"/>
</dbReference>
<dbReference type="SUPFAM" id="SSF48452">
    <property type="entry name" value="TPR-like"/>
    <property type="match status" value="1"/>
</dbReference>
<dbReference type="OrthoDB" id="2423701at2759"/>
<dbReference type="Proteomes" id="UP000015101">
    <property type="component" value="Unassembled WGS sequence"/>
</dbReference>
<evidence type="ECO:0000313" key="3">
    <source>
        <dbReference type="EnsemblMetazoa" id="HelroP101226"/>
    </source>
</evidence>
<dbReference type="InterPro" id="IPR011990">
    <property type="entry name" value="TPR-like_helical_dom_sf"/>
</dbReference>
<dbReference type="PROSITE" id="PS50005">
    <property type="entry name" value="TPR"/>
    <property type="match status" value="1"/>
</dbReference>
<dbReference type="PANTHER" id="PTHR15544:SF0">
    <property type="entry name" value="TETRATRICOPEPTIDE REPEAT PROTEIN 33"/>
    <property type="match status" value="1"/>
</dbReference>
<evidence type="ECO:0000313" key="2">
    <source>
        <dbReference type="EMBL" id="ESN99938.1"/>
    </source>
</evidence>
<dbReference type="Gene3D" id="1.25.40.10">
    <property type="entry name" value="Tetratricopeptide repeat domain"/>
    <property type="match status" value="1"/>
</dbReference>
<evidence type="ECO:0000313" key="4">
    <source>
        <dbReference type="Proteomes" id="UP000015101"/>
    </source>
</evidence>
<dbReference type="KEGG" id="hro:HELRODRAFT_101226"/>
<keyword evidence="4" id="KW-1185">Reference proteome</keyword>
<dbReference type="EMBL" id="AMQM01005592">
    <property type="status" value="NOT_ANNOTATED_CDS"/>
    <property type="molecule type" value="Genomic_DNA"/>
</dbReference>
<evidence type="ECO:0000256" key="1">
    <source>
        <dbReference type="PROSITE-ProRule" id="PRU00339"/>
    </source>
</evidence>